<reference evidence="1" key="1">
    <citation type="submission" date="2023-02" db="EMBL/GenBank/DDBJ databases">
        <title>Genome of toxic invasive species Heracleum sosnowskyi carries increased number of genes despite the absence of recent whole-genome duplications.</title>
        <authorList>
            <person name="Schelkunov M."/>
            <person name="Shtratnikova V."/>
            <person name="Makarenko M."/>
            <person name="Klepikova A."/>
            <person name="Omelchenko D."/>
            <person name="Novikova G."/>
            <person name="Obukhova E."/>
            <person name="Bogdanov V."/>
            <person name="Penin A."/>
            <person name="Logacheva M."/>
        </authorList>
    </citation>
    <scope>NUCLEOTIDE SEQUENCE</scope>
    <source>
        <strain evidence="1">Hsosn_3</strain>
        <tissue evidence="1">Leaf</tissue>
    </source>
</reference>
<sequence length="189" mass="20881">MSNRAIKAYHASAERARPPLHNYQSLYVSCLSGGSSNYVSCLSGGSSSRTLQEQHQFSSPLGHHTKNHHSVSRVGNAFNISGPPNGYRKVESGSASSTMWSRNISNDEPGMLGYPISDISQQIWRGFVFKNDDETNVVQEVKSLLAQYVENSDNALRIRRRDFSSISPVSTFSSETSLQHSISRSSPRI</sequence>
<organism evidence="1 2">
    <name type="scientific">Heracleum sosnowskyi</name>
    <dbReference type="NCBI Taxonomy" id="360622"/>
    <lineage>
        <taxon>Eukaryota</taxon>
        <taxon>Viridiplantae</taxon>
        <taxon>Streptophyta</taxon>
        <taxon>Embryophyta</taxon>
        <taxon>Tracheophyta</taxon>
        <taxon>Spermatophyta</taxon>
        <taxon>Magnoliopsida</taxon>
        <taxon>eudicotyledons</taxon>
        <taxon>Gunneridae</taxon>
        <taxon>Pentapetalae</taxon>
        <taxon>asterids</taxon>
        <taxon>campanulids</taxon>
        <taxon>Apiales</taxon>
        <taxon>Apiaceae</taxon>
        <taxon>Apioideae</taxon>
        <taxon>apioid superclade</taxon>
        <taxon>Tordylieae</taxon>
        <taxon>Tordyliinae</taxon>
        <taxon>Heracleum</taxon>
    </lineage>
</organism>
<protein>
    <submittedName>
        <fullName evidence="1">Uncharacterized protein</fullName>
    </submittedName>
</protein>
<dbReference type="Proteomes" id="UP001237642">
    <property type="component" value="Unassembled WGS sequence"/>
</dbReference>
<comment type="caution">
    <text evidence="1">The sequence shown here is derived from an EMBL/GenBank/DDBJ whole genome shotgun (WGS) entry which is preliminary data.</text>
</comment>
<name>A0AAD8HLR5_9APIA</name>
<accession>A0AAD8HLR5</accession>
<dbReference type="AlphaFoldDB" id="A0AAD8HLR5"/>
<reference evidence="1" key="2">
    <citation type="submission" date="2023-05" db="EMBL/GenBank/DDBJ databases">
        <authorList>
            <person name="Schelkunov M.I."/>
        </authorList>
    </citation>
    <scope>NUCLEOTIDE SEQUENCE</scope>
    <source>
        <strain evidence="1">Hsosn_3</strain>
        <tissue evidence="1">Leaf</tissue>
    </source>
</reference>
<keyword evidence="2" id="KW-1185">Reference proteome</keyword>
<evidence type="ECO:0000313" key="1">
    <source>
        <dbReference type="EMBL" id="KAK1369575.1"/>
    </source>
</evidence>
<evidence type="ECO:0000313" key="2">
    <source>
        <dbReference type="Proteomes" id="UP001237642"/>
    </source>
</evidence>
<gene>
    <name evidence="1" type="ORF">POM88_035667</name>
</gene>
<proteinExistence type="predicted"/>
<dbReference type="EMBL" id="JAUIZM010000008">
    <property type="protein sequence ID" value="KAK1369575.1"/>
    <property type="molecule type" value="Genomic_DNA"/>
</dbReference>